<gene>
    <name evidence="3" type="ORF">AB8Z38_01775</name>
</gene>
<dbReference type="InterPro" id="IPR023393">
    <property type="entry name" value="START-like_dom_sf"/>
</dbReference>
<dbReference type="CDD" id="cd07814">
    <property type="entry name" value="SRPBCC_CalC_Aha1-like"/>
    <property type="match status" value="1"/>
</dbReference>
<evidence type="ECO:0000259" key="2">
    <source>
        <dbReference type="Pfam" id="PF08327"/>
    </source>
</evidence>
<comment type="similarity">
    <text evidence="1">Belongs to the AHA1 family.</text>
</comment>
<organism evidence="3">
    <name type="scientific">Bradyrhizobium sp. LLZ17</name>
    <dbReference type="NCBI Taxonomy" id="3239388"/>
    <lineage>
        <taxon>Bacteria</taxon>
        <taxon>Pseudomonadati</taxon>
        <taxon>Pseudomonadota</taxon>
        <taxon>Alphaproteobacteria</taxon>
        <taxon>Hyphomicrobiales</taxon>
        <taxon>Nitrobacteraceae</taxon>
        <taxon>Bradyrhizobium</taxon>
    </lineage>
</organism>
<dbReference type="Pfam" id="PF08327">
    <property type="entry name" value="AHSA1"/>
    <property type="match status" value="1"/>
</dbReference>
<reference evidence="3" key="1">
    <citation type="submission" date="2024-08" db="EMBL/GenBank/DDBJ databases">
        <authorList>
            <person name="Chaddad Z."/>
            <person name="Lamrabet M."/>
            <person name="Bouhnik O."/>
            <person name="Alami S."/>
            <person name="Wipf D."/>
            <person name="Courty P.E."/>
            <person name="Missbah El Idrissi M."/>
        </authorList>
    </citation>
    <scope>NUCLEOTIDE SEQUENCE</scope>
    <source>
        <strain evidence="3">LLZ17</strain>
    </source>
</reference>
<protein>
    <submittedName>
        <fullName evidence="3">SRPBCC domain-containing protein</fullName>
    </submittedName>
</protein>
<dbReference type="RefSeq" id="WP_369722795.1">
    <property type="nucleotide sequence ID" value="NZ_CP165734.1"/>
</dbReference>
<name>A0AB39XMB7_9BRAD</name>
<dbReference type="SUPFAM" id="SSF55961">
    <property type="entry name" value="Bet v1-like"/>
    <property type="match status" value="1"/>
</dbReference>
<evidence type="ECO:0000256" key="1">
    <source>
        <dbReference type="ARBA" id="ARBA00006817"/>
    </source>
</evidence>
<dbReference type="Gene3D" id="3.30.530.20">
    <property type="match status" value="1"/>
</dbReference>
<dbReference type="EMBL" id="CP165734">
    <property type="protein sequence ID" value="XDV58300.1"/>
    <property type="molecule type" value="Genomic_DNA"/>
</dbReference>
<feature type="domain" description="Activator of Hsp90 ATPase homologue 1/2-like C-terminal" evidence="2">
    <location>
        <begin position="30"/>
        <end position="157"/>
    </location>
</feature>
<sequence length="162" mass="17662">MSAAELKAEAQQAIQKDIRDIVIDEVFPHAPETIWKALTSAQLIARWLMPPTGFEAVEGNTFTYQTAPGGAWDGVIHCRVLEVVPNRRLVYAWKGGDARNTGYGAPLDTVVTWSLTPVEAGTRIRLVHAGFVLPGNDTAYTGMSGGWKKVVRQLDEISGEAK</sequence>
<accession>A0AB39XMB7</accession>
<proteinExistence type="inferred from homology"/>
<dbReference type="AlphaFoldDB" id="A0AB39XMB7"/>
<dbReference type="InterPro" id="IPR013538">
    <property type="entry name" value="ASHA1/2-like_C"/>
</dbReference>
<evidence type="ECO:0000313" key="3">
    <source>
        <dbReference type="EMBL" id="XDV58300.1"/>
    </source>
</evidence>